<gene>
    <name evidence="1" type="ORF">CCHR01_10717</name>
</gene>
<proteinExistence type="predicted"/>
<evidence type="ECO:0000313" key="2">
    <source>
        <dbReference type="Proteomes" id="UP001243330"/>
    </source>
</evidence>
<sequence length="117" mass="13028">MGRVTLWAYDLTQGPDLGGLVVAKGGNTAKDVDILGRLQKERRGRGSKARCAATIAMMVKMGAGGDEMLAVEVKGEWWFVVDGRRWWWWWWQWQWAMGCWPPAGGIGLEESEGCGQA</sequence>
<dbReference type="Proteomes" id="UP001243330">
    <property type="component" value="Unassembled WGS sequence"/>
</dbReference>
<dbReference type="EMBL" id="JAQOWY010000228">
    <property type="protein sequence ID" value="KAK1846678.1"/>
    <property type="molecule type" value="Genomic_DNA"/>
</dbReference>
<keyword evidence="2" id="KW-1185">Reference proteome</keyword>
<evidence type="ECO:0000313" key="1">
    <source>
        <dbReference type="EMBL" id="KAK1846678.1"/>
    </source>
</evidence>
<protein>
    <submittedName>
        <fullName evidence="1">Uncharacterized protein</fullName>
    </submittedName>
</protein>
<dbReference type="AlphaFoldDB" id="A0AAD9EFQ8"/>
<reference evidence="1" key="1">
    <citation type="submission" date="2023-01" db="EMBL/GenBank/DDBJ databases">
        <title>Colletotrichum chrysophilum M932 genome sequence.</title>
        <authorList>
            <person name="Baroncelli R."/>
        </authorList>
    </citation>
    <scope>NUCLEOTIDE SEQUENCE</scope>
    <source>
        <strain evidence="1">M932</strain>
    </source>
</reference>
<name>A0AAD9EFQ8_9PEZI</name>
<accession>A0AAD9EFQ8</accession>
<organism evidence="1 2">
    <name type="scientific">Colletotrichum chrysophilum</name>
    <dbReference type="NCBI Taxonomy" id="1836956"/>
    <lineage>
        <taxon>Eukaryota</taxon>
        <taxon>Fungi</taxon>
        <taxon>Dikarya</taxon>
        <taxon>Ascomycota</taxon>
        <taxon>Pezizomycotina</taxon>
        <taxon>Sordariomycetes</taxon>
        <taxon>Hypocreomycetidae</taxon>
        <taxon>Glomerellales</taxon>
        <taxon>Glomerellaceae</taxon>
        <taxon>Colletotrichum</taxon>
        <taxon>Colletotrichum gloeosporioides species complex</taxon>
    </lineage>
</organism>
<comment type="caution">
    <text evidence="1">The sequence shown here is derived from an EMBL/GenBank/DDBJ whole genome shotgun (WGS) entry which is preliminary data.</text>
</comment>